<dbReference type="PROSITE" id="PS50943">
    <property type="entry name" value="HTH_CROC1"/>
    <property type="match status" value="1"/>
</dbReference>
<name>S9STK8_PAEAL</name>
<gene>
    <name evidence="2" type="ORF">PAALTS15_09725</name>
</gene>
<accession>S9STK8</accession>
<dbReference type="AlphaFoldDB" id="S9STK8"/>
<protein>
    <recommendedName>
        <fullName evidence="1">HTH cro/C1-type domain-containing protein</fullName>
    </recommendedName>
</protein>
<dbReference type="Gene3D" id="1.10.260.40">
    <property type="entry name" value="lambda repressor-like DNA-binding domains"/>
    <property type="match status" value="1"/>
</dbReference>
<dbReference type="PATRIC" id="fig|1117108.3.peg.2022"/>
<dbReference type="EMBL" id="ATMT01000042">
    <property type="protein sequence ID" value="EPY07468.1"/>
    <property type="molecule type" value="Genomic_DNA"/>
</dbReference>
<sequence>MVGLQFISDTWQMEYKTVAEKVGVSKQTFQDWIKGRRKIPQKRLARLSDLFGIKEFDLFQKELTESEKIDIQIQYFRRMDVFDEVKVSRIDENGEEFTTSEVVSQNKGIIDYLEESKENKLIDSIRNAINEDEYGGNFEVFQDVVKLLCQGKQEAEMMKALVYHLAQRNSMFGGYKPKYKQLSENGFLDDVEVFYQKHKNKFQPKED</sequence>
<organism evidence="2 3">
    <name type="scientific">Paenibacillus alvei TS-15</name>
    <dbReference type="NCBI Taxonomy" id="1117108"/>
    <lineage>
        <taxon>Bacteria</taxon>
        <taxon>Bacillati</taxon>
        <taxon>Bacillota</taxon>
        <taxon>Bacilli</taxon>
        <taxon>Bacillales</taxon>
        <taxon>Paenibacillaceae</taxon>
        <taxon>Paenibacillus</taxon>
    </lineage>
</organism>
<dbReference type="GO" id="GO:0003677">
    <property type="term" value="F:DNA binding"/>
    <property type="evidence" value="ECO:0007669"/>
    <property type="project" value="InterPro"/>
</dbReference>
<dbReference type="SUPFAM" id="SSF47413">
    <property type="entry name" value="lambda repressor-like DNA-binding domains"/>
    <property type="match status" value="1"/>
</dbReference>
<dbReference type="InterPro" id="IPR010982">
    <property type="entry name" value="Lambda_DNA-bd_dom_sf"/>
</dbReference>
<dbReference type="Pfam" id="PF01381">
    <property type="entry name" value="HTH_3"/>
    <property type="match status" value="1"/>
</dbReference>
<reference evidence="2 3" key="1">
    <citation type="submission" date="2013-05" db="EMBL/GenBank/DDBJ databases">
        <authorList>
            <person name="Strain E.A."/>
            <person name="Brown E."/>
            <person name="Allard M.W."/>
            <person name="Luo Y.L."/>
        </authorList>
    </citation>
    <scope>NUCLEOTIDE SEQUENCE [LARGE SCALE GENOMIC DNA]</scope>
    <source>
        <strain evidence="2 3">TS-15</strain>
    </source>
</reference>
<proteinExistence type="predicted"/>
<feature type="domain" description="HTH cro/C1-type" evidence="1">
    <location>
        <begin position="18"/>
        <end position="59"/>
    </location>
</feature>
<evidence type="ECO:0000313" key="2">
    <source>
        <dbReference type="EMBL" id="EPY07468.1"/>
    </source>
</evidence>
<dbReference type="Proteomes" id="UP000015344">
    <property type="component" value="Unassembled WGS sequence"/>
</dbReference>
<dbReference type="RefSeq" id="WP_021259364.1">
    <property type="nucleotide sequence ID" value="NZ_ATMT01000042.1"/>
</dbReference>
<evidence type="ECO:0000313" key="3">
    <source>
        <dbReference type="Proteomes" id="UP000015344"/>
    </source>
</evidence>
<dbReference type="InterPro" id="IPR001387">
    <property type="entry name" value="Cro/C1-type_HTH"/>
</dbReference>
<comment type="caution">
    <text evidence="2">The sequence shown here is derived from an EMBL/GenBank/DDBJ whole genome shotgun (WGS) entry which is preliminary data.</text>
</comment>
<dbReference type="CDD" id="cd00093">
    <property type="entry name" value="HTH_XRE"/>
    <property type="match status" value="1"/>
</dbReference>
<dbReference type="eggNOG" id="ENOG5033ANF">
    <property type="taxonomic scope" value="Bacteria"/>
</dbReference>
<evidence type="ECO:0000259" key="1">
    <source>
        <dbReference type="PROSITE" id="PS50943"/>
    </source>
</evidence>